<dbReference type="AlphaFoldDB" id="A0A3N4H5A4"/>
<gene>
    <name evidence="1" type="ORF">BJ508DRAFT_337150</name>
</gene>
<accession>A0A3N4H5A4</accession>
<keyword evidence="2" id="KW-1185">Reference proteome</keyword>
<reference evidence="1 2" key="1">
    <citation type="journal article" date="2018" name="Nat. Ecol. Evol.">
        <title>Pezizomycetes genomes reveal the molecular basis of ectomycorrhizal truffle lifestyle.</title>
        <authorList>
            <person name="Murat C."/>
            <person name="Payen T."/>
            <person name="Noel B."/>
            <person name="Kuo A."/>
            <person name="Morin E."/>
            <person name="Chen J."/>
            <person name="Kohler A."/>
            <person name="Krizsan K."/>
            <person name="Balestrini R."/>
            <person name="Da Silva C."/>
            <person name="Montanini B."/>
            <person name="Hainaut M."/>
            <person name="Levati E."/>
            <person name="Barry K.W."/>
            <person name="Belfiori B."/>
            <person name="Cichocki N."/>
            <person name="Clum A."/>
            <person name="Dockter R.B."/>
            <person name="Fauchery L."/>
            <person name="Guy J."/>
            <person name="Iotti M."/>
            <person name="Le Tacon F."/>
            <person name="Lindquist E.A."/>
            <person name="Lipzen A."/>
            <person name="Malagnac F."/>
            <person name="Mello A."/>
            <person name="Molinier V."/>
            <person name="Miyauchi S."/>
            <person name="Poulain J."/>
            <person name="Riccioni C."/>
            <person name="Rubini A."/>
            <person name="Sitrit Y."/>
            <person name="Splivallo R."/>
            <person name="Traeger S."/>
            <person name="Wang M."/>
            <person name="Zifcakova L."/>
            <person name="Wipf D."/>
            <person name="Zambonelli A."/>
            <person name="Paolocci F."/>
            <person name="Nowrousian M."/>
            <person name="Ottonello S."/>
            <person name="Baldrian P."/>
            <person name="Spatafora J.W."/>
            <person name="Henrissat B."/>
            <person name="Nagy L.G."/>
            <person name="Aury J.M."/>
            <person name="Wincker P."/>
            <person name="Grigoriev I.V."/>
            <person name="Bonfante P."/>
            <person name="Martin F.M."/>
        </authorList>
    </citation>
    <scope>NUCLEOTIDE SEQUENCE [LARGE SCALE GENOMIC DNA]</scope>
    <source>
        <strain evidence="1 2">RN42</strain>
    </source>
</reference>
<dbReference type="Proteomes" id="UP000275078">
    <property type="component" value="Unassembled WGS sequence"/>
</dbReference>
<protein>
    <submittedName>
        <fullName evidence="1">Uncharacterized protein</fullName>
    </submittedName>
</protein>
<name>A0A3N4H5A4_ASCIM</name>
<organism evidence="1 2">
    <name type="scientific">Ascobolus immersus RN42</name>
    <dbReference type="NCBI Taxonomy" id="1160509"/>
    <lineage>
        <taxon>Eukaryota</taxon>
        <taxon>Fungi</taxon>
        <taxon>Dikarya</taxon>
        <taxon>Ascomycota</taxon>
        <taxon>Pezizomycotina</taxon>
        <taxon>Pezizomycetes</taxon>
        <taxon>Pezizales</taxon>
        <taxon>Ascobolaceae</taxon>
        <taxon>Ascobolus</taxon>
    </lineage>
</organism>
<proteinExistence type="predicted"/>
<sequence length="165" mass="18681">MSGTSFRWTIPHCRTTTPTPPRPITEGVWTASKRIKNSNKDSLHPFPLTLEPSVSAYQNRLRPWCTIAEPPIATAQPTLATTWECLYKQATPSNRLHSSFTTLFWCPDHPVSRFWLPGYWLSVTLAFCYKISIIKSTPNGYAAPHWARGVSTQKPRGFPVPVLQK</sequence>
<evidence type="ECO:0000313" key="2">
    <source>
        <dbReference type="Proteomes" id="UP000275078"/>
    </source>
</evidence>
<dbReference type="EMBL" id="ML120342">
    <property type="protein sequence ID" value="RPA70499.1"/>
    <property type="molecule type" value="Genomic_DNA"/>
</dbReference>
<evidence type="ECO:0000313" key="1">
    <source>
        <dbReference type="EMBL" id="RPA70499.1"/>
    </source>
</evidence>